<dbReference type="EMBL" id="SUKA01000012">
    <property type="protein sequence ID" value="TJY60149.1"/>
    <property type="molecule type" value="Genomic_DNA"/>
</dbReference>
<evidence type="ECO:0000313" key="2">
    <source>
        <dbReference type="Proteomes" id="UP000309872"/>
    </source>
</evidence>
<dbReference type="OrthoDB" id="798308at2"/>
<comment type="caution">
    <text evidence="1">The sequence shown here is derived from an EMBL/GenBank/DDBJ whole genome shotgun (WGS) entry which is preliminary data.</text>
</comment>
<proteinExistence type="predicted"/>
<organism evidence="1 2">
    <name type="scientific">Sphingobacterium alkalisoli</name>
    <dbReference type="NCBI Taxonomy" id="1874115"/>
    <lineage>
        <taxon>Bacteria</taxon>
        <taxon>Pseudomonadati</taxon>
        <taxon>Bacteroidota</taxon>
        <taxon>Sphingobacteriia</taxon>
        <taxon>Sphingobacteriales</taxon>
        <taxon>Sphingobacteriaceae</taxon>
        <taxon>Sphingobacterium</taxon>
    </lineage>
</organism>
<evidence type="ECO:0000313" key="1">
    <source>
        <dbReference type="EMBL" id="TJY60149.1"/>
    </source>
</evidence>
<reference evidence="1 2" key="1">
    <citation type="submission" date="2019-04" db="EMBL/GenBank/DDBJ databases">
        <title>Sphingobacterium olei sp. nov., isolated from oil-contaminated soil.</title>
        <authorList>
            <person name="Liu B."/>
        </authorList>
    </citation>
    <scope>NUCLEOTIDE SEQUENCE [LARGE SCALE GENOMIC DNA]</scope>
    <source>
        <strain evidence="1 2">Y3L14</strain>
    </source>
</reference>
<keyword evidence="2" id="KW-1185">Reference proteome</keyword>
<sequence>MTTLTVNIDNDKDLPVLKEILNRFGLRYKIDKQAGLDKDGEKLYKKLKQSFGEIKEWEAGNVKLQNAKDAIAEIEAELANDI</sequence>
<dbReference type="RefSeq" id="WP_136823154.1">
    <property type="nucleotide sequence ID" value="NZ_BMJX01000012.1"/>
</dbReference>
<accession>A0A4V5LX63</accession>
<dbReference type="AlphaFoldDB" id="A0A4V5LX63"/>
<name>A0A4V5LX63_9SPHI</name>
<protein>
    <submittedName>
        <fullName evidence="1">Uncharacterized protein</fullName>
    </submittedName>
</protein>
<dbReference type="Proteomes" id="UP000309872">
    <property type="component" value="Unassembled WGS sequence"/>
</dbReference>
<gene>
    <name evidence="1" type="ORF">FAZ19_23140</name>
</gene>